<sequence length="31" mass="3141">MAPSSSSGSARRKTSSASCAWPRISPRSCAG</sequence>
<evidence type="ECO:0000256" key="1">
    <source>
        <dbReference type="SAM" id="MobiDB-lite"/>
    </source>
</evidence>
<dbReference type="AlphaFoldDB" id="A0A0A8ZHS4"/>
<protein>
    <submittedName>
        <fullName evidence="2">Uncharacterized protein</fullName>
    </submittedName>
</protein>
<accession>A0A0A8ZHS4</accession>
<reference evidence="2" key="1">
    <citation type="submission" date="2014-09" db="EMBL/GenBank/DDBJ databases">
        <authorList>
            <person name="Magalhaes I.L.F."/>
            <person name="Oliveira U."/>
            <person name="Santos F.R."/>
            <person name="Vidigal T.H.D.A."/>
            <person name="Brescovit A.D."/>
            <person name="Santos A.J."/>
        </authorList>
    </citation>
    <scope>NUCLEOTIDE SEQUENCE</scope>
    <source>
        <tissue evidence="2">Shoot tissue taken approximately 20 cm above the soil surface</tissue>
    </source>
</reference>
<proteinExistence type="predicted"/>
<evidence type="ECO:0000313" key="2">
    <source>
        <dbReference type="EMBL" id="JAD38939.1"/>
    </source>
</evidence>
<name>A0A0A8ZHS4_ARUDO</name>
<organism evidence="2">
    <name type="scientific">Arundo donax</name>
    <name type="common">Giant reed</name>
    <name type="synonym">Donax arundinaceus</name>
    <dbReference type="NCBI Taxonomy" id="35708"/>
    <lineage>
        <taxon>Eukaryota</taxon>
        <taxon>Viridiplantae</taxon>
        <taxon>Streptophyta</taxon>
        <taxon>Embryophyta</taxon>
        <taxon>Tracheophyta</taxon>
        <taxon>Spermatophyta</taxon>
        <taxon>Magnoliopsida</taxon>
        <taxon>Liliopsida</taxon>
        <taxon>Poales</taxon>
        <taxon>Poaceae</taxon>
        <taxon>PACMAD clade</taxon>
        <taxon>Arundinoideae</taxon>
        <taxon>Arundineae</taxon>
        <taxon>Arundo</taxon>
    </lineage>
</organism>
<reference evidence="2" key="2">
    <citation type="journal article" date="2015" name="Data Brief">
        <title>Shoot transcriptome of the giant reed, Arundo donax.</title>
        <authorList>
            <person name="Barrero R.A."/>
            <person name="Guerrero F.D."/>
            <person name="Moolhuijzen P."/>
            <person name="Goolsby J.A."/>
            <person name="Tidwell J."/>
            <person name="Bellgard S.E."/>
            <person name="Bellgard M.I."/>
        </authorList>
    </citation>
    <scope>NUCLEOTIDE SEQUENCE</scope>
    <source>
        <tissue evidence="2">Shoot tissue taken approximately 20 cm above the soil surface</tissue>
    </source>
</reference>
<dbReference type="EMBL" id="GBRH01258956">
    <property type="protein sequence ID" value="JAD38939.1"/>
    <property type="molecule type" value="Transcribed_RNA"/>
</dbReference>
<feature type="region of interest" description="Disordered" evidence="1">
    <location>
        <begin position="1"/>
        <end position="31"/>
    </location>
</feature>